<accession>A0A6A9URZ3</accession>
<feature type="region of interest" description="Disordered" evidence="1">
    <location>
        <begin position="1"/>
        <end position="42"/>
    </location>
</feature>
<sequence length="340" mass="37772">MSSRSRSACRGVPRCPGPTTYTSAGTSTAARPSTAAPRRRVARPLRRQEWGVRANHDEIFSLLSRQQGVLLRRDCPELGGSLDWLARRGALTQLLPGTYALSAAAEDPVVRMRAARRWAPDGVLRGAAAARVTYWPTAPVGDVAFSVRTRQVRRDGYRLDRRHVPPDLVAEDARWRVTVPALTVLDLCEELGGEAVDTALRLRATTVGQLHDALAAVPRRPGNRLRARLLLDSRSEPWSAAERLAHRLLHEAGIGGWRANHRIVVAGQDYYADVAFPARRLLLEADGRAFHGPERFEEDRARHNELTLAGWTVLHVTWTMLQQPGLLVTLVEQALRTCTR</sequence>
<dbReference type="Gene3D" id="3.40.960.10">
    <property type="entry name" value="VSR Endonuclease"/>
    <property type="match status" value="1"/>
</dbReference>
<dbReference type="InterPro" id="IPR007569">
    <property type="entry name" value="DUF559"/>
</dbReference>
<comment type="caution">
    <text evidence="3">The sequence shown here is derived from an EMBL/GenBank/DDBJ whole genome shotgun (WGS) entry which is preliminary data.</text>
</comment>
<protein>
    <submittedName>
        <fullName evidence="3">DUF559 domain-containing protein</fullName>
    </submittedName>
</protein>
<organism evidence="3 4">
    <name type="scientific">Auraticoccus cholistanensis</name>
    <dbReference type="NCBI Taxonomy" id="2656650"/>
    <lineage>
        <taxon>Bacteria</taxon>
        <taxon>Bacillati</taxon>
        <taxon>Actinomycetota</taxon>
        <taxon>Actinomycetes</taxon>
        <taxon>Propionibacteriales</taxon>
        <taxon>Propionibacteriaceae</taxon>
        <taxon>Auraticoccus</taxon>
    </lineage>
</organism>
<proteinExistence type="predicted"/>
<evidence type="ECO:0000259" key="2">
    <source>
        <dbReference type="Pfam" id="PF04480"/>
    </source>
</evidence>
<evidence type="ECO:0000256" key="1">
    <source>
        <dbReference type="SAM" id="MobiDB-lite"/>
    </source>
</evidence>
<dbReference type="InterPro" id="IPR011335">
    <property type="entry name" value="Restrct_endonuc-II-like"/>
</dbReference>
<dbReference type="Proteomes" id="UP000435304">
    <property type="component" value="Unassembled WGS sequence"/>
</dbReference>
<dbReference type="EMBL" id="WPCU01000004">
    <property type="protein sequence ID" value="MVA75358.1"/>
    <property type="molecule type" value="Genomic_DNA"/>
</dbReference>
<feature type="domain" description="DUF559" evidence="2">
    <location>
        <begin position="239"/>
        <end position="317"/>
    </location>
</feature>
<reference evidence="3 4" key="1">
    <citation type="submission" date="2019-12" db="EMBL/GenBank/DDBJ databases">
        <title>Auraticoccus cholistani sp. nov., an actinomycete isolated from soil of Cholistan desert.</title>
        <authorList>
            <person name="Cheema M.T."/>
        </authorList>
    </citation>
    <scope>NUCLEOTIDE SEQUENCE [LARGE SCALE GENOMIC DNA]</scope>
    <source>
        <strain evidence="3 4">F435</strain>
    </source>
</reference>
<gene>
    <name evidence="3" type="ORF">GC722_04840</name>
</gene>
<keyword evidence="4" id="KW-1185">Reference proteome</keyword>
<feature type="compositionally biased region" description="Low complexity" evidence="1">
    <location>
        <begin position="17"/>
        <end position="36"/>
    </location>
</feature>
<dbReference type="SUPFAM" id="SSF52980">
    <property type="entry name" value="Restriction endonuclease-like"/>
    <property type="match status" value="1"/>
</dbReference>
<dbReference type="AlphaFoldDB" id="A0A6A9URZ3"/>
<dbReference type="Pfam" id="PF04480">
    <property type="entry name" value="DUF559"/>
    <property type="match status" value="1"/>
</dbReference>
<evidence type="ECO:0000313" key="4">
    <source>
        <dbReference type="Proteomes" id="UP000435304"/>
    </source>
</evidence>
<name>A0A6A9URZ3_9ACTN</name>
<evidence type="ECO:0000313" key="3">
    <source>
        <dbReference type="EMBL" id="MVA75358.1"/>
    </source>
</evidence>